<comment type="subcellular location">
    <subcellularLocation>
        <location evidence="1">Membrane</location>
        <topology evidence="1">Multi-pass membrane protein</topology>
    </subcellularLocation>
</comment>
<gene>
    <name evidence="7" type="ORF">B5F75_05825</name>
</gene>
<comment type="similarity">
    <text evidence="2">Belongs to the TspO/BZRP family.</text>
</comment>
<dbReference type="PANTHER" id="PTHR10057">
    <property type="entry name" value="PERIPHERAL-TYPE BENZODIAZEPINE RECEPTOR"/>
    <property type="match status" value="1"/>
</dbReference>
<evidence type="ECO:0008006" key="9">
    <source>
        <dbReference type="Google" id="ProtNLM"/>
    </source>
</evidence>
<reference evidence="8" key="1">
    <citation type="submission" date="2017-04" db="EMBL/GenBank/DDBJ databases">
        <title>Function of individual gut microbiota members based on whole genome sequencing of pure cultures obtained from chicken caecum.</title>
        <authorList>
            <person name="Medvecky M."/>
            <person name="Cejkova D."/>
            <person name="Polansky O."/>
            <person name="Karasova D."/>
            <person name="Kubasova T."/>
            <person name="Cizek A."/>
            <person name="Rychlik I."/>
        </authorList>
    </citation>
    <scope>NUCLEOTIDE SEQUENCE [LARGE SCALE GENOMIC DNA]</scope>
    <source>
        <strain evidence="8">An273</strain>
    </source>
</reference>
<dbReference type="InterPro" id="IPR038330">
    <property type="entry name" value="TspO/MBR-related_sf"/>
</dbReference>
<dbReference type="CDD" id="cd15904">
    <property type="entry name" value="TSPO_MBR"/>
    <property type="match status" value="1"/>
</dbReference>
<dbReference type="Gene3D" id="1.20.1260.100">
    <property type="entry name" value="TspO/MBR protein"/>
    <property type="match status" value="1"/>
</dbReference>
<dbReference type="Proteomes" id="UP000196368">
    <property type="component" value="Unassembled WGS sequence"/>
</dbReference>
<dbReference type="GO" id="GO:0016020">
    <property type="term" value="C:membrane"/>
    <property type="evidence" value="ECO:0007669"/>
    <property type="project" value="UniProtKB-SubCell"/>
</dbReference>
<feature type="transmembrane region" description="Helical" evidence="6">
    <location>
        <begin position="49"/>
        <end position="68"/>
    </location>
</feature>
<evidence type="ECO:0000256" key="1">
    <source>
        <dbReference type="ARBA" id="ARBA00004141"/>
    </source>
</evidence>
<feature type="transmembrane region" description="Helical" evidence="6">
    <location>
        <begin position="104"/>
        <end position="124"/>
    </location>
</feature>
<dbReference type="PANTHER" id="PTHR10057:SF0">
    <property type="entry name" value="TRANSLOCATOR PROTEIN"/>
    <property type="match status" value="1"/>
</dbReference>
<feature type="transmembrane region" description="Helical" evidence="6">
    <location>
        <begin position="131"/>
        <end position="155"/>
    </location>
</feature>
<keyword evidence="3 6" id="KW-0812">Transmembrane</keyword>
<accession>A0A1Y4DGT5</accession>
<dbReference type="OrthoDB" id="9795496at2"/>
<feature type="transmembrane region" description="Helical" evidence="6">
    <location>
        <begin position="80"/>
        <end position="98"/>
    </location>
</feature>
<proteinExistence type="inferred from homology"/>
<comment type="caution">
    <text evidence="7">The sequence shown here is derived from an EMBL/GenBank/DDBJ whole genome shotgun (WGS) entry which is preliminary data.</text>
</comment>
<dbReference type="Pfam" id="PF03073">
    <property type="entry name" value="TspO_MBR"/>
    <property type="match status" value="1"/>
</dbReference>
<dbReference type="AlphaFoldDB" id="A0A1Y4DGT5"/>
<dbReference type="EMBL" id="NFJD01000004">
    <property type="protein sequence ID" value="OUO56138.1"/>
    <property type="molecule type" value="Genomic_DNA"/>
</dbReference>
<dbReference type="InterPro" id="IPR004307">
    <property type="entry name" value="TspO_MBR"/>
</dbReference>
<sequence length="157" mass="17475">MKYILEFFKLLFWLLLCQLPGLAGAAMVQPNLGWYHSLQMPPFMPPDAAFGMAWGVLYIVLGVAGFLAFRQGLKAARKPLILFIVQLALNALWTPVFFGSHNPAWAMVILLAMLAEGAWLACALRQKSRAAAWLMLPYGAWLIYAGYLNAGMWLLNA</sequence>
<protein>
    <recommendedName>
        <fullName evidence="9">TspO protein</fullName>
    </recommendedName>
</protein>
<evidence type="ECO:0000256" key="4">
    <source>
        <dbReference type="ARBA" id="ARBA00022989"/>
    </source>
</evidence>
<evidence type="ECO:0000313" key="8">
    <source>
        <dbReference type="Proteomes" id="UP000196368"/>
    </source>
</evidence>
<evidence type="ECO:0000256" key="2">
    <source>
        <dbReference type="ARBA" id="ARBA00007524"/>
    </source>
</evidence>
<keyword evidence="4 6" id="KW-1133">Transmembrane helix</keyword>
<keyword evidence="5 6" id="KW-0472">Membrane</keyword>
<dbReference type="GO" id="GO:0033013">
    <property type="term" value="P:tetrapyrrole metabolic process"/>
    <property type="evidence" value="ECO:0007669"/>
    <property type="project" value="UniProtKB-ARBA"/>
</dbReference>
<keyword evidence="8" id="KW-1185">Reference proteome</keyword>
<evidence type="ECO:0000256" key="6">
    <source>
        <dbReference type="SAM" id="Phobius"/>
    </source>
</evidence>
<evidence type="ECO:0000256" key="3">
    <source>
        <dbReference type="ARBA" id="ARBA00022692"/>
    </source>
</evidence>
<name>A0A1Y4DGT5_9BACT</name>
<evidence type="ECO:0000313" key="7">
    <source>
        <dbReference type="EMBL" id="OUO56138.1"/>
    </source>
</evidence>
<dbReference type="RefSeq" id="WP_087288914.1">
    <property type="nucleotide sequence ID" value="NZ_NFJD01000004.1"/>
</dbReference>
<dbReference type="FunFam" id="1.20.1260.100:FF:000001">
    <property type="entry name" value="translocator protein 2"/>
    <property type="match status" value="1"/>
</dbReference>
<organism evidence="7 8">
    <name type="scientific">Candidatus Avelusimicrobium gallicola</name>
    <dbReference type="NCBI Taxonomy" id="2562704"/>
    <lineage>
        <taxon>Bacteria</taxon>
        <taxon>Pseudomonadati</taxon>
        <taxon>Elusimicrobiota</taxon>
        <taxon>Elusimicrobia</taxon>
        <taxon>Elusimicrobiales</taxon>
        <taxon>Elusimicrobiaceae</taxon>
        <taxon>Candidatus Avelusimicrobium</taxon>
    </lineage>
</organism>
<evidence type="ECO:0000256" key="5">
    <source>
        <dbReference type="ARBA" id="ARBA00023136"/>
    </source>
</evidence>
<dbReference type="PIRSF" id="PIRSF005859">
    <property type="entry name" value="PBR"/>
    <property type="match status" value="1"/>
</dbReference>